<dbReference type="SUPFAM" id="SSF50129">
    <property type="entry name" value="GroES-like"/>
    <property type="match status" value="1"/>
</dbReference>
<dbReference type="Gene3D" id="3.40.50.720">
    <property type="entry name" value="NAD(P)-binding Rossmann-like Domain"/>
    <property type="match status" value="1"/>
</dbReference>
<feature type="domain" description="Enoyl reductase (ER)" evidence="1">
    <location>
        <begin position="12"/>
        <end position="323"/>
    </location>
</feature>
<keyword evidence="3" id="KW-1185">Reference proteome</keyword>
<dbReference type="CDD" id="cd08288">
    <property type="entry name" value="MDR_yhdh"/>
    <property type="match status" value="1"/>
</dbReference>
<protein>
    <submittedName>
        <fullName evidence="2">Alcohol dehydrogenase</fullName>
    </submittedName>
</protein>
<dbReference type="PANTHER" id="PTHR43677:SF1">
    <property type="entry name" value="ACRYLYL-COA REDUCTASE ACUI-RELATED"/>
    <property type="match status" value="1"/>
</dbReference>
<dbReference type="InterPro" id="IPR011032">
    <property type="entry name" value="GroES-like_sf"/>
</dbReference>
<reference evidence="2 3" key="1">
    <citation type="submission" date="2018-04" db="EMBL/GenBank/DDBJ databases">
        <title>Brenneria corticis sp.nov.</title>
        <authorList>
            <person name="Li Y."/>
        </authorList>
    </citation>
    <scope>NUCLEOTIDE SEQUENCE [LARGE SCALE GENOMIC DNA]</scope>
    <source>
        <strain evidence="2 3">CFCC 11842</strain>
    </source>
</reference>
<dbReference type="EMBL" id="QDKH01000008">
    <property type="protein sequence ID" value="PWC16796.1"/>
    <property type="molecule type" value="Genomic_DNA"/>
</dbReference>
<dbReference type="PANTHER" id="PTHR43677">
    <property type="entry name" value="SHORT-CHAIN DEHYDROGENASE/REDUCTASE"/>
    <property type="match status" value="1"/>
</dbReference>
<dbReference type="RefSeq" id="WP_136166044.1">
    <property type="nucleotide sequence ID" value="NZ_KZ819076.1"/>
</dbReference>
<dbReference type="InterPro" id="IPR013149">
    <property type="entry name" value="ADH-like_C"/>
</dbReference>
<comment type="caution">
    <text evidence="2">The sequence shown here is derived from an EMBL/GenBank/DDBJ whole genome shotgun (WGS) entry which is preliminary data.</text>
</comment>
<gene>
    <name evidence="2" type="ORF">DDT56_08625</name>
</gene>
<organism evidence="2 3">
    <name type="scientific">Brenneria corticis</name>
    <dbReference type="NCBI Taxonomy" id="2173106"/>
    <lineage>
        <taxon>Bacteria</taxon>
        <taxon>Pseudomonadati</taxon>
        <taxon>Pseudomonadota</taxon>
        <taxon>Gammaproteobacteria</taxon>
        <taxon>Enterobacterales</taxon>
        <taxon>Pectobacteriaceae</taxon>
        <taxon>Brenneria</taxon>
    </lineage>
</organism>
<sequence>MAYGLLINNIDGKYSAEYALIDDYLNDEHDVVVDVEWSTINYKDALAITGKAPIIRKFPLVPGIDFAGTVESSRHPQWRPGDKVVLNGFGVGEKYSGGLAEKAFVKGDYLIRLPQKFTARQAMGIGTAGYTAILSLLALEKHGIKPGDGKILVTGASGGVGSIAVALLSSLGYEVIASTGNVNNHPLLRKLGAAEIISRDELSARHKPLNKERWAGAIDTVGGLTLSNVCASTSYGGAVAACGLAGGNDFPATVLPFILRGITLYGIDSVQAPLAVRENAWARLASDLDTDKLELIVSEISLREVIDKASGFFDHKFGGRVVVNIRPDN</sequence>
<dbReference type="Pfam" id="PF08240">
    <property type="entry name" value="ADH_N"/>
    <property type="match status" value="1"/>
</dbReference>
<dbReference type="AlphaFoldDB" id="A0A2U1U555"/>
<dbReference type="InterPro" id="IPR013154">
    <property type="entry name" value="ADH-like_N"/>
</dbReference>
<dbReference type="Gene3D" id="3.90.180.10">
    <property type="entry name" value="Medium-chain alcohol dehydrogenases, catalytic domain"/>
    <property type="match status" value="1"/>
</dbReference>
<evidence type="ECO:0000313" key="3">
    <source>
        <dbReference type="Proteomes" id="UP000296159"/>
    </source>
</evidence>
<evidence type="ECO:0000313" key="2">
    <source>
        <dbReference type="EMBL" id="PWC16796.1"/>
    </source>
</evidence>
<dbReference type="Proteomes" id="UP000296159">
    <property type="component" value="Unassembled WGS sequence"/>
</dbReference>
<dbReference type="NCBIfam" id="TIGR02823">
    <property type="entry name" value="oxido_YhdH"/>
    <property type="match status" value="1"/>
</dbReference>
<dbReference type="SMART" id="SM00829">
    <property type="entry name" value="PKS_ER"/>
    <property type="match status" value="1"/>
</dbReference>
<dbReference type="InterPro" id="IPR014188">
    <property type="entry name" value="Acrylyl-CoA_reductase_AcuI"/>
</dbReference>
<dbReference type="Pfam" id="PF00107">
    <property type="entry name" value="ADH_zinc_N"/>
    <property type="match status" value="1"/>
</dbReference>
<dbReference type="InterPro" id="IPR051397">
    <property type="entry name" value="Zn-ADH-like_protein"/>
</dbReference>
<accession>A0A2U1U555</accession>
<dbReference type="InterPro" id="IPR020843">
    <property type="entry name" value="ER"/>
</dbReference>
<proteinExistence type="predicted"/>
<dbReference type="SUPFAM" id="SSF51735">
    <property type="entry name" value="NAD(P)-binding Rossmann-fold domains"/>
    <property type="match status" value="1"/>
</dbReference>
<dbReference type="GO" id="GO:0043957">
    <property type="term" value="F:acryloyl-CoA reductase (NADPH) activity"/>
    <property type="evidence" value="ECO:0007669"/>
    <property type="project" value="TreeGrafter"/>
</dbReference>
<dbReference type="InterPro" id="IPR036291">
    <property type="entry name" value="NAD(P)-bd_dom_sf"/>
</dbReference>
<name>A0A2U1U555_9GAMM</name>
<evidence type="ECO:0000259" key="1">
    <source>
        <dbReference type="SMART" id="SM00829"/>
    </source>
</evidence>